<dbReference type="GO" id="GO:0004803">
    <property type="term" value="F:transposase activity"/>
    <property type="evidence" value="ECO:0007669"/>
    <property type="project" value="InterPro"/>
</dbReference>
<evidence type="ECO:0000313" key="1">
    <source>
        <dbReference type="EMBL" id="CCF85969.1"/>
    </source>
</evidence>
<dbReference type="InterPro" id="IPR051839">
    <property type="entry name" value="RD_transcriptional_regulator"/>
</dbReference>
<dbReference type="InterPro" id="IPR009057">
    <property type="entry name" value="Homeodomain-like_sf"/>
</dbReference>
<keyword evidence="2" id="KW-1185">Reference proteome</keyword>
<gene>
    <name evidence="1" type="ORF">NITHO_6380002</name>
</gene>
<comment type="caution">
    <text evidence="1">The sequence shown here is derived from an EMBL/GenBank/DDBJ whole genome shotgun (WGS) entry which is preliminary data.</text>
</comment>
<name>I4EMQ6_9BACT</name>
<protein>
    <submittedName>
        <fullName evidence="1">Transposase</fullName>
    </submittedName>
</protein>
<dbReference type="InterPro" id="IPR002514">
    <property type="entry name" value="Transposase_8"/>
</dbReference>
<dbReference type="EMBL" id="CAGS01000599">
    <property type="protein sequence ID" value="CCF85969.1"/>
    <property type="molecule type" value="Genomic_DNA"/>
</dbReference>
<evidence type="ECO:0000313" key="2">
    <source>
        <dbReference type="Proteomes" id="UP000004221"/>
    </source>
</evidence>
<accession>I4EMQ6</accession>
<dbReference type="GO" id="GO:0006313">
    <property type="term" value="P:DNA transposition"/>
    <property type="evidence" value="ECO:0007669"/>
    <property type="project" value="InterPro"/>
</dbReference>
<reference evidence="1 2" key="1">
    <citation type="journal article" date="2012" name="ISME J.">
        <title>Nitrification expanded: discovery, physiology and genomics of a nitrite-oxidizing bacterium from the phylum Chloroflexi.</title>
        <authorList>
            <person name="Sorokin D.Y."/>
            <person name="Lucker S."/>
            <person name="Vejmelkova D."/>
            <person name="Kostrikina N.A."/>
            <person name="Kleerebezem R."/>
            <person name="Rijpstra W.I."/>
            <person name="Damste J.S."/>
            <person name="Le Paslier D."/>
            <person name="Muyzer G."/>
            <person name="Wagner M."/>
            <person name="van Loosdrecht M.C."/>
            <person name="Daims H."/>
        </authorList>
    </citation>
    <scope>NUCLEOTIDE SEQUENCE [LARGE SCALE GENOMIC DNA]</scope>
    <source>
        <strain evidence="2">none</strain>
    </source>
</reference>
<dbReference type="GO" id="GO:0003677">
    <property type="term" value="F:DNA binding"/>
    <property type="evidence" value="ECO:0007669"/>
    <property type="project" value="InterPro"/>
</dbReference>
<dbReference type="Pfam" id="PF01527">
    <property type="entry name" value="HTH_Tnp_1"/>
    <property type="match status" value="1"/>
</dbReference>
<organism evidence="1 2">
    <name type="scientific">Nitrolancea hollandica Lb</name>
    <dbReference type="NCBI Taxonomy" id="1129897"/>
    <lineage>
        <taxon>Bacteria</taxon>
        <taxon>Pseudomonadati</taxon>
        <taxon>Thermomicrobiota</taxon>
        <taxon>Thermomicrobia</taxon>
        <taxon>Sphaerobacterales</taxon>
        <taxon>Sphaerobacterineae</taxon>
        <taxon>Sphaerobacteraceae</taxon>
        <taxon>Nitrolancea</taxon>
    </lineage>
</organism>
<dbReference type="PANTHER" id="PTHR33215:SF11">
    <property type="entry name" value="BLR1542 PROTEIN"/>
    <property type="match status" value="1"/>
</dbReference>
<dbReference type="SUPFAM" id="SSF46689">
    <property type="entry name" value="Homeodomain-like"/>
    <property type="match status" value="1"/>
</dbReference>
<dbReference type="RefSeq" id="WP_008481382.1">
    <property type="nucleotide sequence ID" value="NZ_CAGS01000599.1"/>
</dbReference>
<proteinExistence type="predicted"/>
<dbReference type="Proteomes" id="UP000004221">
    <property type="component" value="Unassembled WGS sequence"/>
</dbReference>
<dbReference type="PANTHER" id="PTHR33215">
    <property type="entry name" value="PROTEIN DISTAL ANTENNA"/>
    <property type="match status" value="1"/>
</dbReference>
<dbReference type="AlphaFoldDB" id="I4EMQ6"/>
<dbReference type="InterPro" id="IPR036388">
    <property type="entry name" value="WH-like_DNA-bd_sf"/>
</dbReference>
<sequence length="100" mass="11570">MRGRTFSQEFKLEVVRQVASGEKRPSQICREHQLAESLLLRWRRQYDAYGERAFTPGSKSETEALERRIAELERHCGQLSLENAILKKALQTLPGRNGTR</sequence>
<dbReference type="Gene3D" id="1.10.10.10">
    <property type="entry name" value="Winged helix-like DNA-binding domain superfamily/Winged helix DNA-binding domain"/>
    <property type="match status" value="1"/>
</dbReference>